<organism evidence="2 3">
    <name type="scientific">Amycolatopsis coloradensis</name>
    <dbReference type="NCBI Taxonomy" id="76021"/>
    <lineage>
        <taxon>Bacteria</taxon>
        <taxon>Bacillati</taxon>
        <taxon>Actinomycetota</taxon>
        <taxon>Actinomycetes</taxon>
        <taxon>Pseudonocardiales</taxon>
        <taxon>Pseudonocardiaceae</taxon>
        <taxon>Amycolatopsis</taxon>
    </lineage>
</organism>
<proteinExistence type="predicted"/>
<dbReference type="Proteomes" id="UP000187486">
    <property type="component" value="Unassembled WGS sequence"/>
</dbReference>
<protein>
    <submittedName>
        <fullName evidence="2">Uncharacterized protein</fullName>
    </submittedName>
</protein>
<feature type="compositionally biased region" description="Pro residues" evidence="1">
    <location>
        <begin position="160"/>
        <end position="176"/>
    </location>
</feature>
<name>A0A1R0KW89_9PSEU</name>
<evidence type="ECO:0000313" key="2">
    <source>
        <dbReference type="EMBL" id="OLZ53291.1"/>
    </source>
</evidence>
<feature type="region of interest" description="Disordered" evidence="1">
    <location>
        <begin position="100"/>
        <end position="186"/>
    </location>
</feature>
<accession>A0A1R0KW89</accession>
<reference evidence="2 3" key="1">
    <citation type="submission" date="2016-01" db="EMBL/GenBank/DDBJ databases">
        <title>Amycolatopsis coloradensis genome sequencing and assembly.</title>
        <authorList>
            <person name="Mayilraj S."/>
        </authorList>
    </citation>
    <scope>NUCLEOTIDE SEQUENCE [LARGE SCALE GENOMIC DNA]</scope>
    <source>
        <strain evidence="2 3">DSM 44225</strain>
    </source>
</reference>
<gene>
    <name evidence="2" type="ORF">BS329_10795</name>
</gene>
<dbReference type="RefSeq" id="WP_076158827.1">
    <property type="nucleotide sequence ID" value="NZ_JBEZVB010000079.1"/>
</dbReference>
<evidence type="ECO:0000256" key="1">
    <source>
        <dbReference type="SAM" id="MobiDB-lite"/>
    </source>
</evidence>
<feature type="compositionally biased region" description="Polar residues" evidence="1">
    <location>
        <begin position="112"/>
        <end position="124"/>
    </location>
</feature>
<evidence type="ECO:0000313" key="3">
    <source>
        <dbReference type="Proteomes" id="UP000187486"/>
    </source>
</evidence>
<dbReference type="STRING" id="76021.BS329_10795"/>
<sequence>MKRWVLVLVIGFGFLGVCLLWATEDSSAIKCDGRIMSYGDVCETTKGGRTVRTETYDQMKAGAEVRERAFKNHGGWVGGVGVALTGLGATMLIRGQRRASRAGVTAPRGGQPQWQARQRWQGQPQPEFPLWQGNPPYVNQAVQQYPPPRPGPPAQAVQQPYPPQGAWPQQHPPRQQPPQQFGPTGH</sequence>
<dbReference type="EMBL" id="MQUQ01000005">
    <property type="protein sequence ID" value="OLZ53291.1"/>
    <property type="molecule type" value="Genomic_DNA"/>
</dbReference>
<keyword evidence="3" id="KW-1185">Reference proteome</keyword>
<feature type="compositionally biased region" description="Low complexity" evidence="1">
    <location>
        <begin position="177"/>
        <end position="186"/>
    </location>
</feature>
<dbReference type="OrthoDB" id="3638588at2"/>
<comment type="caution">
    <text evidence="2">The sequence shown here is derived from an EMBL/GenBank/DDBJ whole genome shotgun (WGS) entry which is preliminary data.</text>
</comment>
<dbReference type="AlphaFoldDB" id="A0A1R0KW89"/>